<evidence type="ECO:0000313" key="3">
    <source>
        <dbReference type="EMBL" id="EPS61482.1"/>
    </source>
</evidence>
<keyword evidence="4" id="KW-1185">Reference proteome</keyword>
<dbReference type="OrthoDB" id="687110at2759"/>
<sequence length="114" mass="12575">STIVSARGVDESSSESSMIPFVKGSILWSTIESMEIFKRMPQNPHFAPLKHSKEFSREALAIGCMVAFSALVDRIARLKMDDVENTADDISDAISELEAHGFSVGVLRDRMSKL</sequence>
<feature type="non-terminal residue" evidence="3">
    <location>
        <position position="114"/>
    </location>
</feature>
<keyword evidence="1" id="KW-0813">Transport</keyword>
<reference evidence="3 4" key="1">
    <citation type="journal article" date="2013" name="BMC Genomics">
        <title>The miniature genome of a carnivorous plant Genlisea aurea contains a low number of genes and short non-coding sequences.</title>
        <authorList>
            <person name="Leushkin E.V."/>
            <person name="Sutormin R.A."/>
            <person name="Nabieva E.R."/>
            <person name="Penin A.A."/>
            <person name="Kondrashov A.S."/>
            <person name="Logacheva M.D."/>
        </authorList>
    </citation>
    <scope>NUCLEOTIDE SEQUENCE [LARGE SCALE GENOMIC DNA]</scope>
</reference>
<evidence type="ECO:0000256" key="1">
    <source>
        <dbReference type="ARBA" id="ARBA00022448"/>
    </source>
</evidence>
<comment type="caution">
    <text evidence="3">The sequence shown here is derived from an EMBL/GenBank/DDBJ whole genome shotgun (WGS) entry which is preliminary data.</text>
</comment>
<evidence type="ECO:0000313" key="4">
    <source>
        <dbReference type="Proteomes" id="UP000015453"/>
    </source>
</evidence>
<dbReference type="EMBL" id="AUSU01006809">
    <property type="protein sequence ID" value="EPS61482.1"/>
    <property type="molecule type" value="Genomic_DNA"/>
</dbReference>
<dbReference type="AlphaFoldDB" id="S8DP48"/>
<dbReference type="Pfam" id="PF05266">
    <property type="entry name" value="DUF724"/>
    <property type="match status" value="1"/>
</dbReference>
<dbReference type="Proteomes" id="UP000015453">
    <property type="component" value="Unassembled WGS sequence"/>
</dbReference>
<feature type="non-terminal residue" evidence="3">
    <location>
        <position position="1"/>
    </location>
</feature>
<protein>
    <submittedName>
        <fullName evidence="3">Uncharacterized protein</fullName>
    </submittedName>
</protein>
<gene>
    <name evidence="3" type="ORF">M569_13315</name>
</gene>
<accession>S8DP48</accession>
<evidence type="ECO:0000256" key="2">
    <source>
        <dbReference type="ARBA" id="ARBA00022604"/>
    </source>
</evidence>
<proteinExistence type="predicted"/>
<keyword evidence="2" id="KW-0341">Growth regulation</keyword>
<name>S8DP48_9LAMI</name>
<organism evidence="3 4">
    <name type="scientific">Genlisea aurea</name>
    <dbReference type="NCBI Taxonomy" id="192259"/>
    <lineage>
        <taxon>Eukaryota</taxon>
        <taxon>Viridiplantae</taxon>
        <taxon>Streptophyta</taxon>
        <taxon>Embryophyta</taxon>
        <taxon>Tracheophyta</taxon>
        <taxon>Spermatophyta</taxon>
        <taxon>Magnoliopsida</taxon>
        <taxon>eudicotyledons</taxon>
        <taxon>Gunneridae</taxon>
        <taxon>Pentapetalae</taxon>
        <taxon>asterids</taxon>
        <taxon>lamiids</taxon>
        <taxon>Lamiales</taxon>
        <taxon>Lentibulariaceae</taxon>
        <taxon>Genlisea</taxon>
    </lineage>
</organism>
<dbReference type="InterPro" id="IPR007930">
    <property type="entry name" value="DUF724"/>
</dbReference>